<feature type="signal peptide" evidence="1">
    <location>
        <begin position="1"/>
        <end position="22"/>
    </location>
</feature>
<dbReference type="GO" id="GO:0004553">
    <property type="term" value="F:hydrolase activity, hydrolyzing O-glycosyl compounds"/>
    <property type="evidence" value="ECO:0007669"/>
    <property type="project" value="InterPro"/>
</dbReference>
<dbReference type="KEGG" id="arac:E0W69_012555"/>
<evidence type="ECO:0000313" key="4">
    <source>
        <dbReference type="Proteomes" id="UP000292424"/>
    </source>
</evidence>
<accession>A0A5P2G5M0</accession>
<dbReference type="EMBL" id="CP044016">
    <property type="protein sequence ID" value="QES89459.1"/>
    <property type="molecule type" value="Genomic_DNA"/>
</dbReference>
<dbReference type="RefSeq" id="WP_131330404.1">
    <property type="nucleotide sequence ID" value="NZ_CP044016.1"/>
</dbReference>
<keyword evidence="1" id="KW-0732">Signal</keyword>
<dbReference type="InterPro" id="IPR010502">
    <property type="entry name" value="Carb-bd_dom_fam9"/>
</dbReference>
<evidence type="ECO:0000259" key="2">
    <source>
        <dbReference type="Pfam" id="PF06452"/>
    </source>
</evidence>
<keyword evidence="4" id="KW-1185">Reference proteome</keyword>
<proteinExistence type="predicted"/>
<feature type="chain" id="PRO_5024451349" evidence="1">
    <location>
        <begin position="23"/>
        <end position="361"/>
    </location>
</feature>
<dbReference type="OrthoDB" id="9786766at2"/>
<gene>
    <name evidence="3" type="ORF">E0W69_012555</name>
</gene>
<protein>
    <submittedName>
        <fullName evidence="3">Carbohydrate-binding family 9-like protein</fullName>
    </submittedName>
</protein>
<dbReference type="PANTHER" id="PTHR35532:SF5">
    <property type="entry name" value="CARBOHYDRATE-BINDING DOMAIN-CONTAINING PROTEIN"/>
    <property type="match status" value="1"/>
</dbReference>
<dbReference type="SUPFAM" id="SSF49344">
    <property type="entry name" value="CBD9-like"/>
    <property type="match status" value="1"/>
</dbReference>
<evidence type="ECO:0000256" key="1">
    <source>
        <dbReference type="SAM" id="SignalP"/>
    </source>
</evidence>
<organism evidence="3 4">
    <name type="scientific">Rhizosphaericola mali</name>
    <dbReference type="NCBI Taxonomy" id="2545455"/>
    <lineage>
        <taxon>Bacteria</taxon>
        <taxon>Pseudomonadati</taxon>
        <taxon>Bacteroidota</taxon>
        <taxon>Chitinophagia</taxon>
        <taxon>Chitinophagales</taxon>
        <taxon>Chitinophagaceae</taxon>
        <taxon>Rhizosphaericola</taxon>
    </lineage>
</organism>
<dbReference type="GO" id="GO:0030246">
    <property type="term" value="F:carbohydrate binding"/>
    <property type="evidence" value="ECO:0007669"/>
    <property type="project" value="InterPro"/>
</dbReference>
<feature type="domain" description="Carbohydrate-binding" evidence="2">
    <location>
        <begin position="47"/>
        <end position="267"/>
    </location>
</feature>
<sequence>MKKIIFCLCLFFAFINSNEAQLQYSDTTWTLPPRQYEAVKTNDKIKIDGIDDEVAWQNVPKMYIDHTIVGSLGDNIHTAWCKMLWDDQNVYYFIHIDEPQLWATMTQNESKLFLENAFEIFLDPDGDGQQYIEYQTNALGTTWDLLMNKPYRNGGDFNSSYTIKNTKEAVKYYGTLNNDKDKDSCWTVELAFPIHSIIGLDKIKSLQDKIWRMNLSRVQWTLTTDADGNYHKKLDADGKQIPESYFTWSPQYAVNLHTPEKWGYVRFVDHLSKGNAPTFIHLDKEKRKDQLWEIYYAQKKYQQQNGQLAKKITMLNLPNNTRAEDFKLTINGKHFIIESSSKQFGVMRVNEDGLYQESNLQ</sequence>
<dbReference type="GO" id="GO:0016052">
    <property type="term" value="P:carbohydrate catabolic process"/>
    <property type="evidence" value="ECO:0007669"/>
    <property type="project" value="InterPro"/>
</dbReference>
<dbReference type="PANTHER" id="PTHR35532">
    <property type="entry name" value="SIMILAR TO POLYHYDROXYALKANOATE DEPOLYMERASE"/>
    <property type="match status" value="1"/>
</dbReference>
<dbReference type="Proteomes" id="UP000292424">
    <property type="component" value="Chromosome"/>
</dbReference>
<dbReference type="AlphaFoldDB" id="A0A5P2G5M0"/>
<name>A0A5P2G5M0_9BACT</name>
<dbReference type="Pfam" id="PF06452">
    <property type="entry name" value="CBM9_1"/>
    <property type="match status" value="1"/>
</dbReference>
<evidence type="ECO:0000313" key="3">
    <source>
        <dbReference type="EMBL" id="QES89459.1"/>
    </source>
</evidence>
<dbReference type="Gene3D" id="2.60.40.1190">
    <property type="match status" value="1"/>
</dbReference>
<dbReference type="CDD" id="cd09620">
    <property type="entry name" value="CBM9_like_3"/>
    <property type="match status" value="1"/>
</dbReference>
<reference evidence="3 4" key="1">
    <citation type="submission" date="2019-09" db="EMBL/GenBank/DDBJ databases">
        <title>Complete genome sequence of Arachidicoccus sp. B3-10 isolated from apple orchard soil.</title>
        <authorList>
            <person name="Kim H.S."/>
            <person name="Han K.-I."/>
            <person name="Suh M.K."/>
            <person name="Lee K.C."/>
            <person name="Eom M.K."/>
            <person name="Kim J.-S."/>
            <person name="Kang S.W."/>
            <person name="Sin Y."/>
            <person name="Lee J.-S."/>
        </authorList>
    </citation>
    <scope>NUCLEOTIDE SEQUENCE [LARGE SCALE GENOMIC DNA]</scope>
    <source>
        <strain evidence="3 4">B3-10</strain>
    </source>
</reference>